<dbReference type="PANTHER" id="PTHR47199:SF2">
    <property type="entry name" value="PHOTOSYSTEM II STABILITY_ASSEMBLY FACTOR HCF136, CHLOROPLASTIC"/>
    <property type="match status" value="1"/>
</dbReference>
<dbReference type="GO" id="GO:0009523">
    <property type="term" value="C:photosystem II"/>
    <property type="evidence" value="ECO:0007669"/>
    <property type="project" value="UniProtKB-KW"/>
</dbReference>
<protein>
    <submittedName>
        <fullName evidence="4">Ycf48-like protein</fullName>
    </submittedName>
</protein>
<organism evidence="4 5">
    <name type="scientific">Duganella phyllosphaerae</name>
    <dbReference type="NCBI Taxonomy" id="762836"/>
    <lineage>
        <taxon>Bacteria</taxon>
        <taxon>Pseudomonadati</taxon>
        <taxon>Pseudomonadota</taxon>
        <taxon>Betaproteobacteria</taxon>
        <taxon>Burkholderiales</taxon>
        <taxon>Oxalobacteraceae</taxon>
        <taxon>Telluria group</taxon>
        <taxon>Duganella</taxon>
    </lineage>
</organism>
<feature type="domain" description="Photosynthesis system II assembly factor Ycf48/Hcf136-like" evidence="3">
    <location>
        <begin position="93"/>
        <end position="144"/>
    </location>
</feature>
<evidence type="ECO:0000313" key="5">
    <source>
        <dbReference type="Proteomes" id="UP000175989"/>
    </source>
</evidence>
<name>A0A1E7WUN3_9BURK</name>
<dbReference type="Gene3D" id="2.130.10.10">
    <property type="entry name" value="YVTN repeat-like/Quinoprotein amine dehydrogenase"/>
    <property type="match status" value="2"/>
</dbReference>
<dbReference type="Proteomes" id="UP000175989">
    <property type="component" value="Unassembled WGS sequence"/>
</dbReference>
<keyword evidence="5" id="KW-1185">Reference proteome</keyword>
<dbReference type="SUPFAM" id="SSF110296">
    <property type="entry name" value="Oligoxyloglucan reducing end-specific cellobiohydrolase"/>
    <property type="match status" value="1"/>
</dbReference>
<feature type="domain" description="Photosynthesis system II assembly factor Ycf48/Hcf136-like" evidence="3">
    <location>
        <begin position="174"/>
        <end position="304"/>
    </location>
</feature>
<dbReference type="EMBL" id="LROM01000072">
    <property type="protein sequence ID" value="OFA03491.1"/>
    <property type="molecule type" value="Genomic_DNA"/>
</dbReference>
<sequence length="373" mass="39468">MKLNRIESAQVRRSLAKLWRRARWPAQVCAGMCLAAGTLAAGAATSPALDAVNRAAVLSRHAERSVLLGAEKAGARLVAVGERGIIIWSDDSGKSWTQAQVPVAVTLTAVRFADALHGFAVGHGGVVLATDDGGRTWQRRLDGIQAARIVLQQAQASGDAAALREAQRLVTDGADKPLLDLYVFDTKRVLAVGAYNLAFYTDDGGINWHSWMSRLDNPKALNLYAVRARGDTLLLAGEQGLVFRSDDAGATFRRIATPYRGSFFTAELDGAQDMILAGMRGNILRSRDGGVNWTQFATPQGASITGSLLRADGEVLLTTHAGELMRIAPGASSRSQTGARTDQALNAVLSVNAEQVLAVGGQGVALLKMGAVK</sequence>
<dbReference type="AlphaFoldDB" id="A0A1E7WUN3"/>
<proteinExistence type="predicted"/>
<dbReference type="CDD" id="cd15482">
    <property type="entry name" value="Sialidase_non-viral"/>
    <property type="match status" value="1"/>
</dbReference>
<dbReference type="PANTHER" id="PTHR47199">
    <property type="entry name" value="PHOTOSYSTEM II STABILITY/ASSEMBLY FACTOR HCF136, CHLOROPLASTIC"/>
    <property type="match status" value="1"/>
</dbReference>
<gene>
    <name evidence="4" type="primary">hcf136_1</name>
    <name evidence="4" type="ORF">DUPY_18730</name>
</gene>
<dbReference type="PATRIC" id="fig|762836.4.peg.1945"/>
<dbReference type="Pfam" id="PF14870">
    <property type="entry name" value="PSII_BNR"/>
    <property type="match status" value="2"/>
</dbReference>
<accession>A0A1E7WUN3</accession>
<evidence type="ECO:0000256" key="2">
    <source>
        <dbReference type="ARBA" id="ARBA00023276"/>
    </source>
</evidence>
<dbReference type="GO" id="GO:0015979">
    <property type="term" value="P:photosynthesis"/>
    <property type="evidence" value="ECO:0007669"/>
    <property type="project" value="UniProtKB-KW"/>
</dbReference>
<keyword evidence="1" id="KW-0602">Photosynthesis</keyword>
<dbReference type="InterPro" id="IPR015943">
    <property type="entry name" value="WD40/YVTN_repeat-like_dom_sf"/>
</dbReference>
<dbReference type="InterPro" id="IPR028203">
    <property type="entry name" value="PSII_CF48-like_dom"/>
</dbReference>
<evidence type="ECO:0000256" key="1">
    <source>
        <dbReference type="ARBA" id="ARBA00022531"/>
    </source>
</evidence>
<evidence type="ECO:0000313" key="4">
    <source>
        <dbReference type="EMBL" id="OFA03491.1"/>
    </source>
</evidence>
<comment type="caution">
    <text evidence="4">The sequence shown here is derived from an EMBL/GenBank/DDBJ whole genome shotgun (WGS) entry which is preliminary data.</text>
</comment>
<reference evidence="5" key="1">
    <citation type="journal article" date="2016" name="Front. Microbiol.">
        <title>Molecular Keys to the Janthinobacterium and Duganella spp. Interaction with the Plant Pathogen Fusarium graminearum.</title>
        <authorList>
            <person name="Haack F.S."/>
            <person name="Poehlein A."/>
            <person name="Kroger C."/>
            <person name="Voigt C.A."/>
            <person name="Piepenbring M."/>
            <person name="Bode H.B."/>
            <person name="Daniel R."/>
            <person name="Schafer W."/>
            <person name="Streit W.R."/>
        </authorList>
    </citation>
    <scope>NUCLEOTIDE SEQUENCE [LARGE SCALE GENOMIC DNA]</scope>
    <source>
        <strain evidence="5">T54</strain>
    </source>
</reference>
<keyword evidence="2" id="KW-0604">Photosystem II</keyword>
<evidence type="ECO:0000259" key="3">
    <source>
        <dbReference type="Pfam" id="PF14870"/>
    </source>
</evidence>